<gene>
    <name evidence="1" type="ORF">DCAF_LOCUS26062</name>
</gene>
<evidence type="ECO:0000313" key="2">
    <source>
        <dbReference type="Proteomes" id="UP001314170"/>
    </source>
</evidence>
<evidence type="ECO:0000313" key="1">
    <source>
        <dbReference type="EMBL" id="CAK7355800.1"/>
    </source>
</evidence>
<reference evidence="1 2" key="1">
    <citation type="submission" date="2024-01" db="EMBL/GenBank/DDBJ databases">
        <authorList>
            <person name="Waweru B."/>
        </authorList>
    </citation>
    <scope>NUCLEOTIDE SEQUENCE [LARGE SCALE GENOMIC DNA]</scope>
</reference>
<accession>A0AAV1STB6</accession>
<dbReference type="AlphaFoldDB" id="A0AAV1STB6"/>
<comment type="caution">
    <text evidence="1">The sequence shown here is derived from an EMBL/GenBank/DDBJ whole genome shotgun (WGS) entry which is preliminary data.</text>
</comment>
<protein>
    <submittedName>
        <fullName evidence="1">Uncharacterized protein</fullName>
    </submittedName>
</protein>
<keyword evidence="2" id="KW-1185">Reference proteome</keyword>
<sequence length="250" mass="28515">MTVVFVNDPEEKIKAEPFMLNLVGSKETMAFKRIPDAEAQARRDKGLCYRCDEKWYVGHRCKNRELYVILVRDEFDEEGLVIEAREEEVLVEKLGLPISITPNYGMVIGNGSRLKREGIYEGVLLELLHLTVSEENVPDIGDITISKISASRTRRVVQGRGNDKARIGGSITKEEESSKGNNKLKHRATKFSRWALKYEKGEYCARWLVNSSSSRICRRGISERVRGLIGEHSSRGRPLGRGVWQSLEYR</sequence>
<name>A0AAV1STB6_9ROSI</name>
<proteinExistence type="predicted"/>
<dbReference type="Proteomes" id="UP001314170">
    <property type="component" value="Unassembled WGS sequence"/>
</dbReference>
<dbReference type="EMBL" id="CAWUPB010001197">
    <property type="protein sequence ID" value="CAK7355800.1"/>
    <property type="molecule type" value="Genomic_DNA"/>
</dbReference>
<organism evidence="1 2">
    <name type="scientific">Dovyalis caffra</name>
    <dbReference type="NCBI Taxonomy" id="77055"/>
    <lineage>
        <taxon>Eukaryota</taxon>
        <taxon>Viridiplantae</taxon>
        <taxon>Streptophyta</taxon>
        <taxon>Embryophyta</taxon>
        <taxon>Tracheophyta</taxon>
        <taxon>Spermatophyta</taxon>
        <taxon>Magnoliopsida</taxon>
        <taxon>eudicotyledons</taxon>
        <taxon>Gunneridae</taxon>
        <taxon>Pentapetalae</taxon>
        <taxon>rosids</taxon>
        <taxon>fabids</taxon>
        <taxon>Malpighiales</taxon>
        <taxon>Salicaceae</taxon>
        <taxon>Flacourtieae</taxon>
        <taxon>Dovyalis</taxon>
    </lineage>
</organism>